<feature type="compositionally biased region" description="Basic and acidic residues" evidence="8">
    <location>
        <begin position="376"/>
        <end position="389"/>
    </location>
</feature>
<feature type="domain" description="RPA43 OB" evidence="9">
    <location>
        <begin position="141"/>
        <end position="276"/>
    </location>
</feature>
<evidence type="ECO:0000313" key="11">
    <source>
        <dbReference type="Proteomes" id="UP000264820"/>
    </source>
</evidence>
<evidence type="ECO:0000256" key="8">
    <source>
        <dbReference type="SAM" id="MobiDB-lite"/>
    </source>
</evidence>
<dbReference type="CTD" id="221830"/>
<proteinExistence type="inferred from homology"/>
<dbReference type="PANTHER" id="PTHR12709">
    <property type="entry name" value="DNA-DIRECTED RNA POLYMERASE II, III"/>
    <property type="match status" value="1"/>
</dbReference>
<dbReference type="FunFam" id="3.30.1490.120:FF:000003">
    <property type="entry name" value="DNA-directed RNA polymerase I subunit RPA43"/>
    <property type="match status" value="1"/>
</dbReference>
<evidence type="ECO:0000256" key="6">
    <source>
        <dbReference type="ARBA" id="ARBA00023242"/>
    </source>
</evidence>
<evidence type="ECO:0000259" key="9">
    <source>
        <dbReference type="Pfam" id="PF17875"/>
    </source>
</evidence>
<dbReference type="InterPro" id="IPR041178">
    <property type="entry name" value="RPA43_OB"/>
</dbReference>
<dbReference type="OrthoDB" id="10250504at2759"/>
<keyword evidence="6 7" id="KW-0539">Nucleus</keyword>
<dbReference type="InterPro" id="IPR045113">
    <property type="entry name" value="Rpb7-like"/>
</dbReference>
<reference evidence="10" key="2">
    <citation type="submission" date="2025-09" db="UniProtKB">
        <authorList>
            <consortium name="Ensembl"/>
        </authorList>
    </citation>
    <scope>IDENTIFICATION</scope>
</reference>
<dbReference type="GeneTree" id="ENSGT00390000005553"/>
<sequence>MANLTHAEHDPKRVEMSGEVLEPCAQNPAVTASSAARVDLVEVPCVIPSFAAASELVSAPYSCLVMNTHRRHVVLPPVYLYKKRTALREELQAELLKFSPSLQGVPLAYDNIQIVRSHGDIYDDSGYIHMDIQANFIIFQPQEGQRLLGKVNKLGVSHVGCLVHGCFNASIPKPNLVSVDTWRDAGPRIGAELEFEVVALDADTAGVLLIRGRLNRTRVQELLAITESSDSGVAVDQVELEDIQPVTEATEESVDQDATKKKKKKKKEKIKEEVKEEEAVWPPCQLDGNGTGSEANGEKKKKKKKRDKLKEVIEEMSPSRQDDGDATLELNGTESDANGQKKKKKKIKKEKRIKEEEEPVQISPMEIHASDSSGYHSDKPDKRKREKDIQVSASFSQEALEPKSKKKKKENDIA</sequence>
<evidence type="ECO:0000256" key="5">
    <source>
        <dbReference type="ARBA" id="ARBA00023163"/>
    </source>
</evidence>
<feature type="region of interest" description="Disordered" evidence="8">
    <location>
        <begin position="246"/>
        <end position="414"/>
    </location>
</feature>
<dbReference type="KEGG" id="hcq:109513636"/>
<dbReference type="RefSeq" id="XP_019721766.1">
    <property type="nucleotide sequence ID" value="XM_019866207.1"/>
</dbReference>
<comment type="function">
    <text evidence="7">DNA-dependent RNA polymerase which catalyzes the transcription of DNA into RNA using the four ribonucleoside triphosphates as substrates.</text>
</comment>
<organism evidence="10 11">
    <name type="scientific">Hippocampus comes</name>
    <name type="common">Tiger tail seahorse</name>
    <dbReference type="NCBI Taxonomy" id="109280"/>
    <lineage>
        <taxon>Eukaryota</taxon>
        <taxon>Metazoa</taxon>
        <taxon>Chordata</taxon>
        <taxon>Craniata</taxon>
        <taxon>Vertebrata</taxon>
        <taxon>Euteleostomi</taxon>
        <taxon>Actinopterygii</taxon>
        <taxon>Neopterygii</taxon>
        <taxon>Teleostei</taxon>
        <taxon>Neoteleostei</taxon>
        <taxon>Acanthomorphata</taxon>
        <taxon>Syngnathiaria</taxon>
        <taxon>Syngnathiformes</taxon>
        <taxon>Syngnathoidei</taxon>
        <taxon>Syngnathidae</taxon>
        <taxon>Hippocampus</taxon>
    </lineage>
</organism>
<dbReference type="InterPro" id="IPR036898">
    <property type="entry name" value="RNA_pol_Rpb7-like_N_sf"/>
</dbReference>
<feature type="compositionally biased region" description="Basic residues" evidence="8">
    <location>
        <begin position="340"/>
        <end position="351"/>
    </location>
</feature>
<evidence type="ECO:0000256" key="2">
    <source>
        <dbReference type="ARBA" id="ARBA00005930"/>
    </source>
</evidence>
<dbReference type="PANTHER" id="PTHR12709:SF5">
    <property type="entry name" value="DNA-DIRECTED RNA POLYMERASE I SUBUNIT RPA43"/>
    <property type="match status" value="1"/>
</dbReference>
<dbReference type="GO" id="GO:0006362">
    <property type="term" value="P:transcription elongation by RNA polymerase I"/>
    <property type="evidence" value="ECO:0007669"/>
    <property type="project" value="TreeGrafter"/>
</dbReference>
<accession>A0A3Q2Z9D1</accession>
<keyword evidence="3 7" id="KW-0240">DNA-directed RNA polymerase</keyword>
<evidence type="ECO:0000256" key="3">
    <source>
        <dbReference type="ARBA" id="ARBA00022478"/>
    </source>
</evidence>
<comment type="subcellular location">
    <subcellularLocation>
        <location evidence="1">Nucleus</location>
        <location evidence="1">Nucleolus</location>
    </subcellularLocation>
</comment>
<dbReference type="GeneID" id="109513636"/>
<dbReference type="InterPro" id="IPR041901">
    <property type="entry name" value="RNAP_I_Rpa43_N"/>
</dbReference>
<dbReference type="AlphaFoldDB" id="A0A3Q2Z9D1"/>
<keyword evidence="4" id="KW-0597">Phosphoprotein</keyword>
<reference evidence="10" key="1">
    <citation type="submission" date="2025-08" db="UniProtKB">
        <authorList>
            <consortium name="Ensembl"/>
        </authorList>
    </citation>
    <scope>IDENTIFICATION</scope>
</reference>
<evidence type="ECO:0000256" key="7">
    <source>
        <dbReference type="RuleBase" id="RU369086"/>
    </source>
</evidence>
<dbReference type="CDD" id="cd04328">
    <property type="entry name" value="RNAP_I_Rpa43_N"/>
    <property type="match status" value="1"/>
</dbReference>
<dbReference type="Gene3D" id="2.40.50.1060">
    <property type="match status" value="1"/>
</dbReference>
<dbReference type="OMA" id="LWEEEPK"/>
<keyword evidence="11" id="KW-1185">Reference proteome</keyword>
<evidence type="ECO:0000256" key="4">
    <source>
        <dbReference type="ARBA" id="ARBA00022553"/>
    </source>
</evidence>
<dbReference type="GO" id="GO:0005736">
    <property type="term" value="C:RNA polymerase I complex"/>
    <property type="evidence" value="ECO:0007669"/>
    <property type="project" value="TreeGrafter"/>
</dbReference>
<evidence type="ECO:0000256" key="1">
    <source>
        <dbReference type="ARBA" id="ARBA00004604"/>
    </source>
</evidence>
<feature type="compositionally biased region" description="Basic and acidic residues" evidence="8">
    <location>
        <begin position="269"/>
        <end position="278"/>
    </location>
</feature>
<dbReference type="GO" id="GO:0006352">
    <property type="term" value="P:DNA-templated transcription initiation"/>
    <property type="evidence" value="ECO:0007669"/>
    <property type="project" value="UniProtKB-UniRule"/>
</dbReference>
<dbReference type="Gene3D" id="3.30.1490.120">
    <property type="entry name" value="RNA polymerase Rpb7-like, N-terminal domain"/>
    <property type="match status" value="1"/>
</dbReference>
<name>A0A3Q2Z9D1_HIPCM</name>
<dbReference type="Ensembl" id="ENSHCOT00000000426.1">
    <property type="protein sequence ID" value="ENSHCOP00000022693.1"/>
    <property type="gene ID" value="ENSHCOG00000010590.1"/>
</dbReference>
<protein>
    <recommendedName>
        <fullName evidence="7">DNA-directed RNA polymerase subunit</fullName>
    </recommendedName>
</protein>
<dbReference type="STRING" id="109280.ENSHCOP00000022693"/>
<dbReference type="Pfam" id="PF17875">
    <property type="entry name" value="RPA43_OB"/>
    <property type="match status" value="1"/>
</dbReference>
<dbReference type="Proteomes" id="UP000264820">
    <property type="component" value="Unplaced"/>
</dbReference>
<keyword evidence="5 7" id="KW-0804">Transcription</keyword>
<comment type="similarity">
    <text evidence="2">Belongs to the eukaryotic RPA43 RNA polymerase subunit family.</text>
</comment>
<evidence type="ECO:0000313" key="10">
    <source>
        <dbReference type="Ensembl" id="ENSHCOP00000022693.1"/>
    </source>
</evidence>